<dbReference type="GO" id="GO:0019205">
    <property type="term" value="F:nucleobase-containing compound kinase activity"/>
    <property type="evidence" value="ECO:0007669"/>
    <property type="project" value="InterPro"/>
</dbReference>
<dbReference type="PANTHER" id="PTHR23359">
    <property type="entry name" value="NUCLEOTIDE KINASE"/>
    <property type="match status" value="1"/>
</dbReference>
<evidence type="ECO:0000256" key="1">
    <source>
        <dbReference type="ARBA" id="ARBA00022679"/>
    </source>
</evidence>
<dbReference type="GO" id="GO:0006139">
    <property type="term" value="P:nucleobase-containing compound metabolic process"/>
    <property type="evidence" value="ECO:0007669"/>
    <property type="project" value="InterPro"/>
</dbReference>
<dbReference type="SUPFAM" id="SSF52540">
    <property type="entry name" value="P-loop containing nucleoside triphosphate hydrolases"/>
    <property type="match status" value="1"/>
</dbReference>
<dbReference type="AlphaFoldDB" id="A0A1J4JMU8"/>
<evidence type="ECO:0000256" key="4">
    <source>
        <dbReference type="RuleBase" id="RU003330"/>
    </source>
</evidence>
<dbReference type="InterPro" id="IPR000850">
    <property type="entry name" value="Adenylat/UMP-CMP_kin"/>
</dbReference>
<evidence type="ECO:0000256" key="5">
    <source>
        <dbReference type="SAM" id="MobiDB-lite"/>
    </source>
</evidence>
<dbReference type="Pfam" id="PF00406">
    <property type="entry name" value="ADK"/>
    <property type="match status" value="1"/>
</dbReference>
<dbReference type="Proteomes" id="UP000179807">
    <property type="component" value="Unassembled WGS sequence"/>
</dbReference>
<evidence type="ECO:0000256" key="3">
    <source>
        <dbReference type="ARBA" id="ARBA00022777"/>
    </source>
</evidence>
<protein>
    <submittedName>
        <fullName evidence="6">Adenylate kinase family protein</fullName>
    </submittedName>
</protein>
<proteinExistence type="inferred from homology"/>
<dbReference type="InterPro" id="IPR033690">
    <property type="entry name" value="Adenylat_kinase_CS"/>
</dbReference>
<evidence type="ECO:0000313" key="6">
    <source>
        <dbReference type="EMBL" id="OHT00018.1"/>
    </source>
</evidence>
<keyword evidence="2" id="KW-0547">Nucleotide-binding</keyword>
<dbReference type="OrthoDB" id="442176at2759"/>
<keyword evidence="3 4" id="KW-0418">Kinase</keyword>
<sequence length="226" mass="25236">MGCGHSKKAVEAEQPKDATEKNTSADKKASKKDLFKDKIIIFLIGGPGSGKGTQSERIIRDFDTGYMSAGDLLRKESEKGTETGNFILEQMKQGAIVPQEIILKLLKAEILAQNKKLYLIDGFPRKLDQAETFETKICKAKCALFLDVPDDVLISRLIARSQTSGRADDNPETIKKRITTFHEISEMVFNHFDAMGRAVKIDGNRDPDTVYDEVKALIEKILDENK</sequence>
<gene>
    <name evidence="6" type="ORF">TRFO_33398</name>
</gene>
<dbReference type="GeneID" id="94843751"/>
<comment type="caution">
    <text evidence="6">The sequence shown here is derived from an EMBL/GenBank/DDBJ whole genome shotgun (WGS) entry which is preliminary data.</text>
</comment>
<keyword evidence="7" id="KW-1185">Reference proteome</keyword>
<dbReference type="GO" id="GO:0005524">
    <property type="term" value="F:ATP binding"/>
    <property type="evidence" value="ECO:0007669"/>
    <property type="project" value="InterPro"/>
</dbReference>
<dbReference type="RefSeq" id="XP_068353154.1">
    <property type="nucleotide sequence ID" value="XM_068509047.1"/>
</dbReference>
<reference evidence="6" key="1">
    <citation type="submission" date="2016-10" db="EMBL/GenBank/DDBJ databases">
        <authorList>
            <person name="Benchimol M."/>
            <person name="Almeida L.G."/>
            <person name="Vasconcelos A.T."/>
            <person name="Perreira-Neves A."/>
            <person name="Rosa I.A."/>
            <person name="Tasca T."/>
            <person name="Bogo M.R."/>
            <person name="de Souza W."/>
        </authorList>
    </citation>
    <scope>NUCLEOTIDE SEQUENCE [LARGE SCALE GENOMIC DNA]</scope>
    <source>
        <strain evidence="6">K</strain>
    </source>
</reference>
<name>A0A1J4JMU8_9EUKA</name>
<dbReference type="PROSITE" id="PS00113">
    <property type="entry name" value="ADENYLATE_KINASE"/>
    <property type="match status" value="1"/>
</dbReference>
<dbReference type="EMBL" id="MLAK01000975">
    <property type="protein sequence ID" value="OHT00018.1"/>
    <property type="molecule type" value="Genomic_DNA"/>
</dbReference>
<feature type="region of interest" description="Disordered" evidence="5">
    <location>
        <begin position="1"/>
        <end position="30"/>
    </location>
</feature>
<keyword evidence="1 4" id="KW-0808">Transferase</keyword>
<accession>A0A1J4JMU8</accession>
<evidence type="ECO:0000256" key="2">
    <source>
        <dbReference type="ARBA" id="ARBA00022741"/>
    </source>
</evidence>
<evidence type="ECO:0000313" key="7">
    <source>
        <dbReference type="Proteomes" id="UP000179807"/>
    </source>
</evidence>
<dbReference type="Gene3D" id="3.40.50.300">
    <property type="entry name" value="P-loop containing nucleotide triphosphate hydrolases"/>
    <property type="match status" value="1"/>
</dbReference>
<organism evidence="6 7">
    <name type="scientific">Tritrichomonas foetus</name>
    <dbReference type="NCBI Taxonomy" id="1144522"/>
    <lineage>
        <taxon>Eukaryota</taxon>
        <taxon>Metamonada</taxon>
        <taxon>Parabasalia</taxon>
        <taxon>Tritrichomonadida</taxon>
        <taxon>Tritrichomonadidae</taxon>
        <taxon>Tritrichomonas</taxon>
    </lineage>
</organism>
<dbReference type="HAMAP" id="MF_00235">
    <property type="entry name" value="Adenylate_kinase_Adk"/>
    <property type="match status" value="1"/>
</dbReference>
<dbReference type="CDD" id="cd01428">
    <property type="entry name" value="ADK"/>
    <property type="match status" value="1"/>
</dbReference>
<dbReference type="PRINTS" id="PR00094">
    <property type="entry name" value="ADENYLTKNASE"/>
</dbReference>
<feature type="compositionally biased region" description="Basic and acidic residues" evidence="5">
    <location>
        <begin position="8"/>
        <end position="30"/>
    </location>
</feature>
<dbReference type="InterPro" id="IPR027417">
    <property type="entry name" value="P-loop_NTPase"/>
</dbReference>
<comment type="similarity">
    <text evidence="4">Belongs to the adenylate kinase family.</text>
</comment>
<dbReference type="VEuPathDB" id="TrichDB:TRFO_33398"/>